<organism evidence="1 2">
    <name type="scientific">Paenibacillus crassostreae</name>
    <dbReference type="NCBI Taxonomy" id="1763538"/>
    <lineage>
        <taxon>Bacteria</taxon>
        <taxon>Bacillati</taxon>
        <taxon>Bacillota</taxon>
        <taxon>Bacilli</taxon>
        <taxon>Bacillales</taxon>
        <taxon>Paenibacillaceae</taxon>
        <taxon>Paenibacillus</taxon>
    </lineage>
</organism>
<protein>
    <recommendedName>
        <fullName evidence="3">ABC transporter substrate-binding protein</fullName>
    </recommendedName>
</protein>
<dbReference type="KEGG" id="pcx:LPB68_09170"/>
<gene>
    <name evidence="1" type="ORF">PNBC_21320</name>
</gene>
<evidence type="ECO:0000313" key="2">
    <source>
        <dbReference type="Proteomes" id="UP000077134"/>
    </source>
</evidence>
<evidence type="ECO:0008006" key="3">
    <source>
        <dbReference type="Google" id="ProtNLM"/>
    </source>
</evidence>
<dbReference type="Gene3D" id="3.40.190.10">
    <property type="entry name" value="Periplasmic binding protein-like II"/>
    <property type="match status" value="1"/>
</dbReference>
<evidence type="ECO:0000313" key="1">
    <source>
        <dbReference type="EMBL" id="OAB71099.1"/>
    </source>
</evidence>
<keyword evidence="2" id="KW-1185">Reference proteome</keyword>
<sequence length="172" mass="18938">MVTTTWIKDADGNIVNGTIQPETKAGLGELQRLYKEGVIDPEFGVKDFAKAMEDVNAGKSGMLFLPQWAPFQVKDMIKKDGNVNWVPYAVVQSIDDQPAKTQNHLTLGGVFAVRKGYEYPEALIKLLNFQAEKMFGESAATERAQYLNGDTGLGFQNAVVSNLPANKNVKVR</sequence>
<accession>A0A167AJH6</accession>
<proteinExistence type="predicted"/>
<dbReference type="RefSeq" id="WP_068661445.1">
    <property type="nucleotide sequence ID" value="NZ_CP017770.1"/>
</dbReference>
<dbReference type="STRING" id="1763538.LPB68_09170"/>
<name>A0A167AJH6_9BACL</name>
<reference evidence="1 2" key="1">
    <citation type="submission" date="2016-02" db="EMBL/GenBank/DDBJ databases">
        <title>Paenibacillus sp. LPB0068, isolated from Crassostrea gigas.</title>
        <authorList>
            <person name="Shin S.-K."/>
            <person name="Yi H."/>
        </authorList>
    </citation>
    <scope>NUCLEOTIDE SEQUENCE [LARGE SCALE GENOMIC DNA]</scope>
    <source>
        <strain evidence="1 2">LPB0068</strain>
    </source>
</reference>
<dbReference type="Proteomes" id="UP000077134">
    <property type="component" value="Unassembled WGS sequence"/>
</dbReference>
<dbReference type="EMBL" id="LSFN01000044">
    <property type="protein sequence ID" value="OAB71099.1"/>
    <property type="molecule type" value="Genomic_DNA"/>
</dbReference>
<comment type="caution">
    <text evidence="1">The sequence shown here is derived from an EMBL/GenBank/DDBJ whole genome shotgun (WGS) entry which is preliminary data.</text>
</comment>
<dbReference type="SUPFAM" id="SSF53850">
    <property type="entry name" value="Periplasmic binding protein-like II"/>
    <property type="match status" value="1"/>
</dbReference>
<dbReference type="AlphaFoldDB" id="A0A167AJH6"/>